<feature type="transmembrane region" description="Helical" evidence="1">
    <location>
        <begin position="38"/>
        <end position="67"/>
    </location>
</feature>
<organism evidence="2 3">
    <name type="scientific">Sclerotinia sclerotiorum (strain ATCC 18683 / 1980 / Ss-1)</name>
    <name type="common">White mold</name>
    <name type="synonym">Whetzelinia sclerotiorum</name>
    <dbReference type="NCBI Taxonomy" id="665079"/>
    <lineage>
        <taxon>Eukaryota</taxon>
        <taxon>Fungi</taxon>
        <taxon>Dikarya</taxon>
        <taxon>Ascomycota</taxon>
        <taxon>Pezizomycotina</taxon>
        <taxon>Leotiomycetes</taxon>
        <taxon>Helotiales</taxon>
        <taxon>Sclerotiniaceae</taxon>
        <taxon>Sclerotinia</taxon>
    </lineage>
</organism>
<gene>
    <name evidence="2" type="ORF">sscle_13g093320</name>
</gene>
<proteinExistence type="predicted"/>
<keyword evidence="1" id="KW-0812">Transmembrane</keyword>
<dbReference type="OrthoDB" id="434972at2759"/>
<accession>A0A1D9QIE3</accession>
<evidence type="ECO:0000256" key="1">
    <source>
        <dbReference type="SAM" id="Phobius"/>
    </source>
</evidence>
<dbReference type="Proteomes" id="UP000177798">
    <property type="component" value="Chromosome 13"/>
</dbReference>
<dbReference type="VEuPathDB" id="FungiDB:sscle_13g093320"/>
<feature type="transmembrane region" description="Helical" evidence="1">
    <location>
        <begin position="73"/>
        <end position="94"/>
    </location>
</feature>
<keyword evidence="1" id="KW-1133">Transmembrane helix</keyword>
<dbReference type="KEGG" id="ssl:SS1G_06516"/>
<protein>
    <submittedName>
        <fullName evidence="2">Uncharacterized protein</fullName>
    </submittedName>
</protein>
<reference evidence="3" key="1">
    <citation type="journal article" date="2017" name="Genome Biol. Evol.">
        <title>The complete genome sequence of the phytopathogenic fungus Sclerotinia sclerotiorum reveals insights into the genome architecture of broad host range pathogens.</title>
        <authorList>
            <person name="Derbyshire M."/>
            <person name="Denton-Giles M."/>
            <person name="Hegedus D."/>
            <person name="Seifbarghy S."/>
            <person name="Rollins J."/>
            <person name="van Kan J."/>
            <person name="Seidl M.F."/>
            <person name="Faino L."/>
            <person name="Mbengue M."/>
            <person name="Navaud O."/>
            <person name="Raffaele S."/>
            <person name="Hammond-Kosack K."/>
            <person name="Heard S."/>
            <person name="Oliver R."/>
        </authorList>
    </citation>
    <scope>NUCLEOTIDE SEQUENCE [LARGE SCALE GENOMIC DNA]</scope>
    <source>
        <strain evidence="3">ATCC 18683 / 1980 / Ss-1</strain>
    </source>
</reference>
<dbReference type="RefSeq" id="XP_001592276.1">
    <property type="nucleotide sequence ID" value="XM_001592226.1"/>
</dbReference>
<name>A0A1D9QIE3_SCLS1</name>
<dbReference type="AlphaFoldDB" id="A0A1D9QIE3"/>
<keyword evidence="1" id="KW-0472">Membrane</keyword>
<evidence type="ECO:0000313" key="3">
    <source>
        <dbReference type="Proteomes" id="UP000177798"/>
    </source>
</evidence>
<sequence>MTNPAVVLFNWSSLSIFVLANIPQGLMTRSEVRLAMQLLIPAILAISHRFLNVGAEIACLLIATWVYNDLKAMMMGGYSATFSLLLLSEFAIGIL</sequence>
<evidence type="ECO:0000313" key="2">
    <source>
        <dbReference type="EMBL" id="APA14562.1"/>
    </source>
</evidence>
<dbReference type="EMBL" id="CP017826">
    <property type="protein sequence ID" value="APA14562.1"/>
    <property type="molecule type" value="Genomic_DNA"/>
</dbReference>
<feature type="transmembrane region" description="Helical" evidence="1">
    <location>
        <begin position="6"/>
        <end position="26"/>
    </location>
</feature>